<evidence type="ECO:0000313" key="2">
    <source>
        <dbReference type="EMBL" id="TBU05021.1"/>
    </source>
</evidence>
<accession>A0A4Q9LDC0</accession>
<dbReference type="VEuPathDB" id="MicrosporidiaDB:CWI37_0059p0030"/>
<organism evidence="2 3">
    <name type="scientific">Hamiltosporidium tvaerminnensis</name>
    <dbReference type="NCBI Taxonomy" id="1176355"/>
    <lineage>
        <taxon>Eukaryota</taxon>
        <taxon>Fungi</taxon>
        <taxon>Fungi incertae sedis</taxon>
        <taxon>Microsporidia</taxon>
        <taxon>Dubosqiidae</taxon>
        <taxon>Hamiltosporidium</taxon>
    </lineage>
</organism>
<dbReference type="EMBL" id="PITJ01000059">
    <property type="protein sequence ID" value="TBU05021.1"/>
    <property type="molecule type" value="Genomic_DNA"/>
</dbReference>
<sequence length="792" mass="93296">MRFSRSKSNNIYREEYSDNKIQRIIISFISIVASMSCVTCLKYTYGFERHGNLEIIFLSDRNISDVTLQNFNEGLEFEVFYNIETILSEKVVEVSYRRDRFISFELINCILDSHTLENSFGKIECNFELFYFLKLTNDISDIPDKVESNTFQSLLMVLKYLKAKEGKNQIKFLQFLIFKTLFCRYNVEYDRTNSDVLEFFNSNFWAQIGFDIMKDTMVAFLNNIMVKYVFKGGNCILLEKANDFYDMSLFDEHIPYKNLMINNCKIFCIIENILKDSNTLIFFEIILDGINMRSLVLNNSIGFDFPDMGFGFFILSIKTFKSVTVSNFARSPSQFFNKISLVLRNEIEFLSFINVVIRKETLDLFLKKQPLKGLSLTITDMEIDTHFIDDYTYSIDALEYINFRILCICPNWWTRFFSTENARIIKLVLYNNLAQECFVNEIVKLRTQQKTLYLDVSFVSFANLNVFCKYLKHFIHLKTLKLYRFKIDAVCEKGFVKSLRKMDALEHLALRHYAFRTKIYNFIFQKQGIKILRLENITQKQEILNIGSIYNHQSLTELFLMNFKIDIEGLAEIFNLLNLKVLSLESCIIEYNIKLKFREFRSKSIESLFLRKSRIGTPENIILLSSLNKLENLDISGTQVLPGYLSRLSQMCNITLKRLLCTFCVLNSSDLNRMKNLEALEELNLAGCEFSGCNFWKFLGGYCNFSNSLVILNLFQIKTNYKELKYLRNFKNMKNLSLSVVGYEMLAEKNYLRFLPIKEFSTAKRFRSANSTEAYKYIYLYEENINIDYLYL</sequence>
<dbReference type="Proteomes" id="UP000292362">
    <property type="component" value="Unassembled WGS sequence"/>
</dbReference>
<gene>
    <name evidence="2" type="ORF">CWI37_0059p0030</name>
</gene>
<comment type="caution">
    <text evidence="2">The sequence shown here is derived from an EMBL/GenBank/DDBJ whole genome shotgun (WGS) entry which is preliminary data.</text>
</comment>
<dbReference type="SUPFAM" id="SSF52047">
    <property type="entry name" value="RNI-like"/>
    <property type="match status" value="1"/>
</dbReference>
<proteinExistence type="predicted"/>
<feature type="transmembrane region" description="Helical" evidence="1">
    <location>
        <begin position="21"/>
        <end position="45"/>
    </location>
</feature>
<reference evidence="2 3" key="1">
    <citation type="submission" date="2017-12" db="EMBL/GenBank/DDBJ databases">
        <authorList>
            <person name="Pombert J.-F."/>
            <person name="Haag K.L."/>
            <person name="Ebert D."/>
        </authorList>
    </citation>
    <scope>NUCLEOTIDE SEQUENCE [LARGE SCALE GENOMIC DNA]</scope>
    <source>
        <strain evidence="2">FI-OER-3-3</strain>
    </source>
</reference>
<name>A0A4Q9LDC0_9MICR</name>
<dbReference type="AlphaFoldDB" id="A0A4Q9LDC0"/>
<dbReference type="Gene3D" id="3.80.10.10">
    <property type="entry name" value="Ribonuclease Inhibitor"/>
    <property type="match status" value="2"/>
</dbReference>
<keyword evidence="1" id="KW-1133">Transmembrane helix</keyword>
<keyword evidence="1" id="KW-0812">Transmembrane</keyword>
<keyword evidence="1" id="KW-0472">Membrane</keyword>
<evidence type="ECO:0000313" key="3">
    <source>
        <dbReference type="Proteomes" id="UP000292362"/>
    </source>
</evidence>
<dbReference type="InterPro" id="IPR032675">
    <property type="entry name" value="LRR_dom_sf"/>
</dbReference>
<protein>
    <submittedName>
        <fullName evidence="2">Uncharacterized protein</fullName>
    </submittedName>
</protein>
<evidence type="ECO:0000256" key="1">
    <source>
        <dbReference type="SAM" id="Phobius"/>
    </source>
</evidence>